<accession>A0A2N9PAH6</accession>
<dbReference type="EMBL" id="RQSM01000001">
    <property type="protein sequence ID" value="RVU92034.1"/>
    <property type="molecule type" value="Genomic_DNA"/>
</dbReference>
<reference evidence="2" key="2">
    <citation type="submission" date="2018-12" db="EMBL/GenBank/DDBJ databases">
        <title>Draft genome sequence of Flaovobacterium columnare ARS1 isolated from channel catfish in Alabama.</title>
        <authorList>
            <person name="Cai W."/>
            <person name="Arias C."/>
        </authorList>
    </citation>
    <scope>NUCLEOTIDE SEQUENCE [LARGE SCALE GENOMIC DNA]</scope>
    <source>
        <strain evidence="2">ARS1</strain>
    </source>
</reference>
<sequence length="330" mass="37956">MKKITFTLLFLFTILNLNAQFSMQSLEEFEKLKQTKTYVVLHDSDEEFNNRIKKAVETNWKLTPYDFIYFKNLNEYSKSEKNSFILVGDFGNTTHPKNAYSFYYNSSIVKLGSESKMKQTMVLSDGEWKSKSSLGSSPVYGSTTLNLQLGGVGKYFNSLPNWLAFTGSGLGNAYVNSSKLTPMIKLLENTANLFLQGKVKKLKVTSGDSYEVYNTNESISTKTLIFLKDEMPYFNKKKEIEFTEEDIKKSYTGKVEIVDEKKLSEKINSNDTQNLYFGSYTEGTFSLVFLYDCTGKIYLLEKMNRMSFNLPESKGWFINALEKFEKLNKK</sequence>
<feature type="signal peptide" evidence="1">
    <location>
        <begin position="1"/>
        <end position="19"/>
    </location>
</feature>
<evidence type="ECO:0000313" key="2">
    <source>
        <dbReference type="EMBL" id="RVU92034.1"/>
    </source>
</evidence>
<dbReference type="RefSeq" id="WP_105196033.1">
    <property type="nucleotide sequence ID" value="NZ_OLKH01000082.1"/>
</dbReference>
<evidence type="ECO:0000313" key="4">
    <source>
        <dbReference type="Proteomes" id="UP000238180"/>
    </source>
</evidence>
<evidence type="ECO:0000313" key="3">
    <source>
        <dbReference type="EMBL" id="SPE77326.1"/>
    </source>
</evidence>
<dbReference type="EMBL" id="OLKH01000082">
    <property type="protein sequence ID" value="SPE77326.1"/>
    <property type="molecule type" value="Genomic_DNA"/>
</dbReference>
<name>A0A2N9PAH6_9FLAO</name>
<dbReference type="Proteomes" id="UP000288951">
    <property type="component" value="Unassembled WGS sequence"/>
</dbReference>
<proteinExistence type="predicted"/>
<dbReference type="AlphaFoldDB" id="A0A2N9PAH6"/>
<feature type="chain" id="PRO_5036320769" evidence="1">
    <location>
        <begin position="20"/>
        <end position="330"/>
    </location>
</feature>
<keyword evidence="1" id="KW-0732">Signal</keyword>
<keyword evidence="5" id="KW-1185">Reference proteome</keyword>
<dbReference type="Proteomes" id="UP000238180">
    <property type="component" value="Unassembled WGS sequence"/>
</dbReference>
<protein>
    <submittedName>
        <fullName evidence="3">Uncharacterized protein</fullName>
    </submittedName>
</protein>
<dbReference type="OrthoDB" id="668115at2"/>
<reference evidence="3" key="1">
    <citation type="submission" date="2018-02" db="EMBL/GenBank/DDBJ databases">
        <authorList>
            <person name="Cohen D.B."/>
            <person name="Kent A.D."/>
        </authorList>
    </citation>
    <scope>NUCLEOTIDE SEQUENCE [LARGE SCALE GENOMIC DNA]</scope>
    <source>
        <strain evidence="3">CIP109753</strain>
    </source>
</reference>
<gene>
    <name evidence="2" type="ORF">EH230_00595</name>
    <name evidence="3" type="ORF">FLACOL_01319</name>
</gene>
<evidence type="ECO:0000313" key="5">
    <source>
        <dbReference type="Proteomes" id="UP000288951"/>
    </source>
</evidence>
<organism evidence="3 4">
    <name type="scientific">Flavobacterium columnare</name>
    <dbReference type="NCBI Taxonomy" id="996"/>
    <lineage>
        <taxon>Bacteria</taxon>
        <taxon>Pseudomonadati</taxon>
        <taxon>Bacteroidota</taxon>
        <taxon>Flavobacteriia</taxon>
        <taxon>Flavobacteriales</taxon>
        <taxon>Flavobacteriaceae</taxon>
        <taxon>Flavobacterium</taxon>
    </lineage>
</organism>
<evidence type="ECO:0000256" key="1">
    <source>
        <dbReference type="SAM" id="SignalP"/>
    </source>
</evidence>